<reference evidence="2" key="1">
    <citation type="journal article" date="2002" name="Science">
        <title>The draft genome of Ciona intestinalis: insights into chordate and vertebrate origins.</title>
        <authorList>
            <person name="Dehal P."/>
            <person name="Satou Y."/>
            <person name="Campbell R.K."/>
            <person name="Chapman J."/>
            <person name="Degnan B."/>
            <person name="De Tomaso A."/>
            <person name="Davidson B."/>
            <person name="Di Gregorio A."/>
            <person name="Gelpke M."/>
            <person name="Goodstein D.M."/>
            <person name="Harafuji N."/>
            <person name="Hastings K.E."/>
            <person name="Ho I."/>
            <person name="Hotta K."/>
            <person name="Huang W."/>
            <person name="Kawashima T."/>
            <person name="Lemaire P."/>
            <person name="Martinez D."/>
            <person name="Meinertzhagen I.A."/>
            <person name="Necula S."/>
            <person name="Nonaka M."/>
            <person name="Putnam N."/>
            <person name="Rash S."/>
            <person name="Saiga H."/>
            <person name="Satake M."/>
            <person name="Terry A."/>
            <person name="Yamada L."/>
            <person name="Wang H.G."/>
            <person name="Awazu S."/>
            <person name="Azumi K."/>
            <person name="Boore J."/>
            <person name="Branno M."/>
            <person name="Chin-Bow S."/>
            <person name="DeSantis R."/>
            <person name="Doyle S."/>
            <person name="Francino P."/>
            <person name="Keys D.N."/>
            <person name="Haga S."/>
            <person name="Hayashi H."/>
            <person name="Hino K."/>
            <person name="Imai K.S."/>
            <person name="Inaba K."/>
            <person name="Kano S."/>
            <person name="Kobayashi K."/>
            <person name="Kobayashi M."/>
            <person name="Lee B.I."/>
            <person name="Makabe K.W."/>
            <person name="Manohar C."/>
            <person name="Matassi G."/>
            <person name="Medina M."/>
            <person name="Mochizuki Y."/>
            <person name="Mount S."/>
            <person name="Morishita T."/>
            <person name="Miura S."/>
            <person name="Nakayama A."/>
            <person name="Nishizaka S."/>
            <person name="Nomoto H."/>
            <person name="Ohta F."/>
            <person name="Oishi K."/>
            <person name="Rigoutsos I."/>
            <person name="Sano M."/>
            <person name="Sasaki A."/>
            <person name="Sasakura Y."/>
            <person name="Shoguchi E."/>
            <person name="Shin-i T."/>
            <person name="Spagnuolo A."/>
            <person name="Stainier D."/>
            <person name="Suzuki M.M."/>
            <person name="Tassy O."/>
            <person name="Takatori N."/>
            <person name="Tokuoka M."/>
            <person name="Yagi K."/>
            <person name="Yoshizaki F."/>
            <person name="Wada S."/>
            <person name="Zhang C."/>
            <person name="Hyatt P.D."/>
            <person name="Larimer F."/>
            <person name="Detter C."/>
            <person name="Doggett N."/>
            <person name="Glavina T."/>
            <person name="Hawkins T."/>
            <person name="Richardson P."/>
            <person name="Lucas S."/>
            <person name="Kohara Y."/>
            <person name="Levine M."/>
            <person name="Satoh N."/>
            <person name="Rokhsar D.S."/>
        </authorList>
    </citation>
    <scope>NUCLEOTIDE SEQUENCE [LARGE SCALE GENOMIC DNA]</scope>
</reference>
<evidence type="ECO:0000313" key="1">
    <source>
        <dbReference type="Ensembl" id="ENSCINP00000020267.3"/>
    </source>
</evidence>
<proteinExistence type="predicted"/>
<dbReference type="EMBL" id="EAAA01001099">
    <property type="status" value="NOT_ANNOTATED_CDS"/>
    <property type="molecule type" value="Genomic_DNA"/>
</dbReference>
<sequence length="175" mass="20254">MAGSFVPLSLLSKGIGQVSKNGHERLDVYLEPEDYYNLESKYHHQLEALRHKALQSGSVKSVKEVPLHKTFLTRKGALLLFSEELANKASEEEEARLQRVAKKKRVTFWEDAYRIPDEEEEAETKEDFQNDALKTCHDLSWAILNYGKKLDYRKKGDDLYLRFLHDANTISGRKI</sequence>
<dbReference type="Ensembl" id="ENSCINT00000020267.3">
    <property type="protein sequence ID" value="ENSCINP00000020267.3"/>
    <property type="gene ID" value="ENSCING00000010147.3"/>
</dbReference>
<dbReference type="PANTHER" id="PTHR21937">
    <property type="entry name" value="CCDC66 DOMAIN-CONTAINING PROTEIN"/>
    <property type="match status" value="1"/>
</dbReference>
<dbReference type="InterPro" id="IPR031440">
    <property type="entry name" value="DUF4670"/>
</dbReference>
<evidence type="ECO:0000313" key="2">
    <source>
        <dbReference type="Proteomes" id="UP000008144"/>
    </source>
</evidence>
<dbReference type="STRING" id="7719.ENSCINP00000020267"/>
<dbReference type="PANTHER" id="PTHR21937:SF5">
    <property type="entry name" value="GENE 973-RELATED"/>
    <property type="match status" value="1"/>
</dbReference>
<reference evidence="1" key="4">
    <citation type="submission" date="2025-09" db="UniProtKB">
        <authorList>
            <consortium name="Ensembl"/>
        </authorList>
    </citation>
    <scope>IDENTIFICATION</scope>
</reference>
<dbReference type="HOGENOM" id="CLU_1535910_0_0_1"/>
<reference evidence="1" key="3">
    <citation type="submission" date="2025-08" db="UniProtKB">
        <authorList>
            <consortium name="Ensembl"/>
        </authorList>
    </citation>
    <scope>IDENTIFICATION</scope>
</reference>
<accession>F6PI50</accession>
<protein>
    <submittedName>
        <fullName evidence="1">Uncharacterized protein</fullName>
    </submittedName>
</protein>
<name>F6PI50_CIOIN</name>
<dbReference type="AlphaFoldDB" id="F6PI50"/>
<organism evidence="1 2">
    <name type="scientific">Ciona intestinalis</name>
    <name type="common">Transparent sea squirt</name>
    <name type="synonym">Ascidia intestinalis</name>
    <dbReference type="NCBI Taxonomy" id="7719"/>
    <lineage>
        <taxon>Eukaryota</taxon>
        <taxon>Metazoa</taxon>
        <taxon>Chordata</taxon>
        <taxon>Tunicata</taxon>
        <taxon>Ascidiacea</taxon>
        <taxon>Phlebobranchia</taxon>
        <taxon>Cionidae</taxon>
        <taxon>Ciona</taxon>
    </lineage>
</organism>
<keyword evidence="2" id="KW-1185">Reference proteome</keyword>
<dbReference type="InParanoid" id="F6PI50"/>
<dbReference type="GeneTree" id="ENSGT00860000133854"/>
<dbReference type="Proteomes" id="UP000008144">
    <property type="component" value="Chromosome 13"/>
</dbReference>
<reference evidence="1" key="2">
    <citation type="journal article" date="2008" name="Genome Biol.">
        <title>Improved genome assembly and evidence-based global gene model set for the chordate Ciona intestinalis: new insight into intron and operon populations.</title>
        <authorList>
            <person name="Satou Y."/>
            <person name="Mineta K."/>
            <person name="Ogasawara M."/>
            <person name="Sasakura Y."/>
            <person name="Shoguchi E."/>
            <person name="Ueno K."/>
            <person name="Yamada L."/>
            <person name="Matsumoto J."/>
            <person name="Wasserscheid J."/>
            <person name="Dewar K."/>
            <person name="Wiley G.B."/>
            <person name="Macmil S.L."/>
            <person name="Roe B.A."/>
            <person name="Zeller R.W."/>
            <person name="Hastings K.E."/>
            <person name="Lemaire P."/>
            <person name="Lindquist E."/>
            <person name="Endo T."/>
            <person name="Hotta K."/>
            <person name="Inaba K."/>
        </authorList>
    </citation>
    <scope>NUCLEOTIDE SEQUENCE [LARGE SCALE GENOMIC DNA]</scope>
    <source>
        <strain evidence="1">wild type</strain>
    </source>
</reference>